<dbReference type="AlphaFoldDB" id="A0A443S974"/>
<sequence length="158" mass="18664">MKLKFVFVFVFVFKFINESVADVYDETTPASIDFAKLTNRINEALKLCEQQLEGRLSTKTEVGRELDEEDATDFKCCYYAEYGHCLYRKTEYFCGKEVAESFLRNKTEDSKVWNKTCRRYEYPSAYCIFFVWFYYILVAVVVIVILIITCVICVFCIF</sequence>
<evidence type="ECO:0000313" key="4">
    <source>
        <dbReference type="Proteomes" id="UP000288716"/>
    </source>
</evidence>
<name>A0A443S974_9ACAR</name>
<dbReference type="VEuPathDB" id="VectorBase:LDEU007942"/>
<feature type="transmembrane region" description="Helical" evidence="1">
    <location>
        <begin position="132"/>
        <end position="157"/>
    </location>
</feature>
<keyword evidence="1" id="KW-0812">Transmembrane</keyword>
<dbReference type="Proteomes" id="UP000288716">
    <property type="component" value="Unassembled WGS sequence"/>
</dbReference>
<evidence type="ECO:0000313" key="3">
    <source>
        <dbReference type="EMBL" id="RWS24099.1"/>
    </source>
</evidence>
<keyword evidence="1" id="KW-1133">Transmembrane helix</keyword>
<keyword evidence="2" id="KW-0732">Signal</keyword>
<accession>A0A443S974</accession>
<evidence type="ECO:0000256" key="1">
    <source>
        <dbReference type="SAM" id="Phobius"/>
    </source>
</evidence>
<comment type="caution">
    <text evidence="3">The sequence shown here is derived from an EMBL/GenBank/DDBJ whole genome shotgun (WGS) entry which is preliminary data.</text>
</comment>
<keyword evidence="4" id="KW-1185">Reference proteome</keyword>
<dbReference type="EMBL" id="NCKV01005382">
    <property type="protein sequence ID" value="RWS24099.1"/>
    <property type="molecule type" value="Genomic_DNA"/>
</dbReference>
<proteinExistence type="predicted"/>
<keyword evidence="1" id="KW-0472">Membrane</keyword>
<feature type="signal peptide" evidence="2">
    <location>
        <begin position="1"/>
        <end position="21"/>
    </location>
</feature>
<organism evidence="3 4">
    <name type="scientific">Leptotrombidium deliense</name>
    <dbReference type="NCBI Taxonomy" id="299467"/>
    <lineage>
        <taxon>Eukaryota</taxon>
        <taxon>Metazoa</taxon>
        <taxon>Ecdysozoa</taxon>
        <taxon>Arthropoda</taxon>
        <taxon>Chelicerata</taxon>
        <taxon>Arachnida</taxon>
        <taxon>Acari</taxon>
        <taxon>Acariformes</taxon>
        <taxon>Trombidiformes</taxon>
        <taxon>Prostigmata</taxon>
        <taxon>Anystina</taxon>
        <taxon>Parasitengona</taxon>
        <taxon>Trombiculoidea</taxon>
        <taxon>Trombiculidae</taxon>
        <taxon>Leptotrombidium</taxon>
    </lineage>
</organism>
<evidence type="ECO:0000256" key="2">
    <source>
        <dbReference type="SAM" id="SignalP"/>
    </source>
</evidence>
<gene>
    <name evidence="3" type="ORF">B4U80_02379</name>
</gene>
<protein>
    <submittedName>
        <fullName evidence="3">Uncharacterized protein</fullName>
    </submittedName>
</protein>
<reference evidence="3 4" key="1">
    <citation type="journal article" date="2018" name="Gigascience">
        <title>Genomes of trombidid mites reveal novel predicted allergens and laterally-transferred genes associated with secondary metabolism.</title>
        <authorList>
            <person name="Dong X."/>
            <person name="Chaisiri K."/>
            <person name="Xia D."/>
            <person name="Armstrong S.D."/>
            <person name="Fang Y."/>
            <person name="Donnelly M.J."/>
            <person name="Kadowaki T."/>
            <person name="McGarry J.W."/>
            <person name="Darby A.C."/>
            <person name="Makepeace B.L."/>
        </authorList>
    </citation>
    <scope>NUCLEOTIDE SEQUENCE [LARGE SCALE GENOMIC DNA]</scope>
    <source>
        <strain evidence="3">UoL-UT</strain>
    </source>
</reference>
<feature type="chain" id="PRO_5019042449" evidence="2">
    <location>
        <begin position="22"/>
        <end position="158"/>
    </location>
</feature>